<keyword evidence="3 6" id="KW-0378">Hydrolase</keyword>
<dbReference type="PANTHER" id="PTHR11113">
    <property type="entry name" value="N-ACETYLGLUCOSAMINE-6-PHOSPHATE DEACETYLASE"/>
    <property type="match status" value="1"/>
</dbReference>
<organism evidence="9 10">
    <name type="scientific">Oribacterium sinus</name>
    <dbReference type="NCBI Taxonomy" id="237576"/>
    <lineage>
        <taxon>Bacteria</taxon>
        <taxon>Bacillati</taxon>
        <taxon>Bacillota</taxon>
        <taxon>Clostridia</taxon>
        <taxon>Lachnospirales</taxon>
        <taxon>Lachnospiraceae</taxon>
        <taxon>Oribacterium</taxon>
    </lineage>
</organism>
<comment type="similarity">
    <text evidence="1 6">Belongs to the metallo-dependent hydrolases superfamily. Adenine deaminase family.</text>
</comment>
<feature type="domain" description="Adenine deaminase C-terminal" evidence="8">
    <location>
        <begin position="396"/>
        <end position="562"/>
    </location>
</feature>
<dbReference type="Pfam" id="PF13382">
    <property type="entry name" value="Adenine_deam_C"/>
    <property type="match status" value="1"/>
</dbReference>
<dbReference type="GO" id="GO:0006146">
    <property type="term" value="P:adenine catabolic process"/>
    <property type="evidence" value="ECO:0007669"/>
    <property type="project" value="InterPro"/>
</dbReference>
<gene>
    <name evidence="6" type="primary">ade</name>
    <name evidence="9" type="ORF">HNQ46_002051</name>
</gene>
<dbReference type="RefSeq" id="WP_183684575.1">
    <property type="nucleotide sequence ID" value="NZ_JACHHH010000011.1"/>
</dbReference>
<comment type="caution">
    <text evidence="9">The sequence shown here is derived from an EMBL/GenBank/DDBJ whole genome shotgun (WGS) entry which is preliminary data.</text>
</comment>
<dbReference type="HAMAP" id="MF_01518">
    <property type="entry name" value="Adenine_deamin"/>
    <property type="match status" value="1"/>
</dbReference>
<dbReference type="GeneID" id="85015573"/>
<dbReference type="PANTHER" id="PTHR11113:SF2">
    <property type="entry name" value="ADENINE DEAMINASE"/>
    <property type="match status" value="1"/>
</dbReference>
<evidence type="ECO:0000259" key="7">
    <source>
        <dbReference type="Pfam" id="PF01979"/>
    </source>
</evidence>
<dbReference type="Gene3D" id="3.20.20.140">
    <property type="entry name" value="Metal-dependent hydrolases"/>
    <property type="match status" value="1"/>
</dbReference>
<dbReference type="CDD" id="cd01295">
    <property type="entry name" value="AdeC"/>
    <property type="match status" value="1"/>
</dbReference>
<dbReference type="Gene3D" id="2.30.40.10">
    <property type="entry name" value="Urease, subunit C, domain 1"/>
    <property type="match status" value="1"/>
</dbReference>
<accession>A0A7W9SHS6</accession>
<feature type="domain" description="Amidohydrolase-related" evidence="7">
    <location>
        <begin position="66"/>
        <end position="349"/>
    </location>
</feature>
<dbReference type="NCBIfam" id="TIGR01178">
    <property type="entry name" value="ade"/>
    <property type="match status" value="1"/>
</dbReference>
<comment type="catalytic activity">
    <reaction evidence="5 6">
        <text>adenine + H2O + H(+) = hypoxanthine + NH4(+)</text>
        <dbReference type="Rhea" id="RHEA:23688"/>
        <dbReference type="ChEBI" id="CHEBI:15377"/>
        <dbReference type="ChEBI" id="CHEBI:15378"/>
        <dbReference type="ChEBI" id="CHEBI:16708"/>
        <dbReference type="ChEBI" id="CHEBI:17368"/>
        <dbReference type="ChEBI" id="CHEBI:28938"/>
        <dbReference type="EC" id="3.5.4.2"/>
    </reaction>
</comment>
<dbReference type="SUPFAM" id="SSF51338">
    <property type="entry name" value="Composite domain of metallo-dependent hydrolases"/>
    <property type="match status" value="1"/>
</dbReference>
<dbReference type="Pfam" id="PF01979">
    <property type="entry name" value="Amidohydro_1"/>
    <property type="match status" value="1"/>
</dbReference>
<evidence type="ECO:0000313" key="9">
    <source>
        <dbReference type="EMBL" id="MBB6042056.1"/>
    </source>
</evidence>
<evidence type="ECO:0000313" key="10">
    <source>
        <dbReference type="Proteomes" id="UP000522163"/>
    </source>
</evidence>
<dbReference type="AlphaFoldDB" id="A0A7W9SHS6"/>
<evidence type="ECO:0000256" key="5">
    <source>
        <dbReference type="ARBA" id="ARBA00047720"/>
    </source>
</evidence>
<dbReference type="InterPro" id="IPR006680">
    <property type="entry name" value="Amidohydro-rel"/>
</dbReference>
<dbReference type="EMBL" id="JACHHH010000011">
    <property type="protein sequence ID" value="MBB6042056.1"/>
    <property type="molecule type" value="Genomic_DNA"/>
</dbReference>
<dbReference type="InterPro" id="IPR006679">
    <property type="entry name" value="Adenine_deam"/>
</dbReference>
<evidence type="ECO:0000256" key="6">
    <source>
        <dbReference type="HAMAP-Rule" id="MF_01518"/>
    </source>
</evidence>
<protein>
    <recommendedName>
        <fullName evidence="2 6">Adenine deaminase</fullName>
        <shortName evidence="6">Adenase</shortName>
        <shortName evidence="6">Adenine aminase</shortName>
        <ecNumber evidence="2 6">3.5.4.2</ecNumber>
    </recommendedName>
</protein>
<sequence length="569" mass="62765">MNNRLQAILSKVCLKEKEADLVMKNARILDVFTGSIYSGDVAVSRGYIAGIGEYRGKKEIDAKGQFLVPGFIDAHLHPESTMVTPHELITLAALKGTTCFIVDPHEACNVSGKEGIDYILQQSEKSPANAFVMLPSCVPSTEIDDNGAVFSAEDMKEYLENPRILGLGEVMDDYSVIHREKKMMEKLSLFSRHVLDGHAPFLPKEDLQAYALNGIQTDHEAVDFDYALEQIRAGMHIHIREGSAARNLEALVKGILAHKIDTRAFSFCTDDKHIEDIIREGHISHAVRKAIALGLPTCSAYQMATINTAECYGLSHLGAIAVGRQADFLLISDLEKVEITAVYYKGKKVVEDEHLRIPRCPSKLKKTVHLSPLKEKAFRLPISKQEVNVIAMEEGQITTKRLQVMLKRCGNFTGEEYPEYQKIAVIERHKGSGKIGLGICQGYGIHGGAIASSVSHDSHNLIVIGDNDRDMCLAVNELIRLQGGFVLVQGGKVYDSLALPIMGLMCDCGFVEANAHLENMKQKAHEMGVPRGMDPFISMSFLALPVIPEIRITPRGLCLVQNGKPRLIQ</sequence>
<reference evidence="9 10" key="1">
    <citation type="submission" date="2020-08" db="EMBL/GenBank/DDBJ databases">
        <title>Genomic Encyclopedia of Type Strains, Phase IV (KMG-IV): sequencing the most valuable type-strain genomes for metagenomic binning, comparative biology and taxonomic classification.</title>
        <authorList>
            <person name="Goeker M."/>
        </authorList>
    </citation>
    <scope>NUCLEOTIDE SEQUENCE [LARGE SCALE GENOMIC DNA]</scope>
    <source>
        <strain evidence="9 10">DSM 17245</strain>
    </source>
</reference>
<dbReference type="Proteomes" id="UP000522163">
    <property type="component" value="Unassembled WGS sequence"/>
</dbReference>
<dbReference type="EC" id="3.5.4.2" evidence="2 6"/>
<comment type="cofactor">
    <cofactor evidence="6">
        <name>Mn(2+)</name>
        <dbReference type="ChEBI" id="CHEBI:29035"/>
    </cofactor>
</comment>
<dbReference type="GO" id="GO:0000034">
    <property type="term" value="F:adenine deaminase activity"/>
    <property type="evidence" value="ECO:0007669"/>
    <property type="project" value="UniProtKB-UniRule"/>
</dbReference>
<dbReference type="InterPro" id="IPR032466">
    <property type="entry name" value="Metal_Hydrolase"/>
</dbReference>
<dbReference type="SUPFAM" id="SSF51556">
    <property type="entry name" value="Metallo-dependent hydrolases"/>
    <property type="match status" value="1"/>
</dbReference>
<evidence type="ECO:0000256" key="1">
    <source>
        <dbReference type="ARBA" id="ARBA00006773"/>
    </source>
</evidence>
<proteinExistence type="inferred from homology"/>
<evidence type="ECO:0000259" key="8">
    <source>
        <dbReference type="Pfam" id="PF13382"/>
    </source>
</evidence>
<evidence type="ECO:0000256" key="2">
    <source>
        <dbReference type="ARBA" id="ARBA00012782"/>
    </source>
</evidence>
<keyword evidence="4 6" id="KW-0464">Manganese</keyword>
<name>A0A7W9SHS6_9FIRM</name>
<evidence type="ECO:0000256" key="3">
    <source>
        <dbReference type="ARBA" id="ARBA00022801"/>
    </source>
</evidence>
<evidence type="ECO:0000256" key="4">
    <source>
        <dbReference type="ARBA" id="ARBA00023211"/>
    </source>
</evidence>
<dbReference type="InterPro" id="IPR011059">
    <property type="entry name" value="Metal-dep_hydrolase_composite"/>
</dbReference>
<dbReference type="InterPro" id="IPR026912">
    <property type="entry name" value="Adenine_deam_C"/>
</dbReference>